<dbReference type="STRING" id="448386.A0A2V3J2W9"/>
<protein>
    <submittedName>
        <fullName evidence="3">Iron-sulfur cluster assembly 1-like</fullName>
    </submittedName>
</protein>
<dbReference type="Pfam" id="PF01521">
    <property type="entry name" value="Fe-S_biosyn"/>
    <property type="match status" value="1"/>
</dbReference>
<reference evidence="3 4" key="1">
    <citation type="journal article" date="2018" name="Mol. Biol. Evol.">
        <title>Analysis of the draft genome of the red seaweed Gracilariopsis chorda provides insights into genome size evolution in Rhodophyta.</title>
        <authorList>
            <person name="Lee J."/>
            <person name="Yang E.C."/>
            <person name="Graf L."/>
            <person name="Yang J.H."/>
            <person name="Qiu H."/>
            <person name="Zel Zion U."/>
            <person name="Chan C.X."/>
            <person name="Stephens T.G."/>
            <person name="Weber A.P.M."/>
            <person name="Boo G.H."/>
            <person name="Boo S.M."/>
            <person name="Kim K.M."/>
            <person name="Shin Y."/>
            <person name="Jung M."/>
            <person name="Lee S.J."/>
            <person name="Yim H.S."/>
            <person name="Lee J.H."/>
            <person name="Bhattacharya D."/>
            <person name="Yoon H.S."/>
        </authorList>
    </citation>
    <scope>NUCLEOTIDE SEQUENCE [LARGE SCALE GENOMIC DNA]</scope>
    <source>
        <strain evidence="3 4">SKKU-2015</strain>
        <tissue evidence="3">Whole body</tissue>
    </source>
</reference>
<dbReference type="InterPro" id="IPR000361">
    <property type="entry name" value="ATAP_core_dom"/>
</dbReference>
<dbReference type="SUPFAM" id="SSF89360">
    <property type="entry name" value="HesB-like domain"/>
    <property type="match status" value="1"/>
</dbReference>
<dbReference type="InterPro" id="IPR050322">
    <property type="entry name" value="Fe-S_cluster_asmbl/transfer"/>
</dbReference>
<dbReference type="PANTHER" id="PTHR10072:SF41">
    <property type="entry name" value="IRON-SULFUR CLUSTER ASSEMBLY 1 HOMOLOG, MITOCHONDRIAL"/>
    <property type="match status" value="1"/>
</dbReference>
<gene>
    <name evidence="3" type="ORF">BWQ96_01576</name>
</gene>
<evidence type="ECO:0000313" key="3">
    <source>
        <dbReference type="EMBL" id="PXF48724.1"/>
    </source>
</evidence>
<dbReference type="EMBL" id="NBIV01000012">
    <property type="protein sequence ID" value="PXF48724.1"/>
    <property type="molecule type" value="Genomic_DNA"/>
</dbReference>
<evidence type="ECO:0000313" key="4">
    <source>
        <dbReference type="Proteomes" id="UP000247409"/>
    </source>
</evidence>
<proteinExistence type="inferred from homology"/>
<dbReference type="GO" id="GO:0016226">
    <property type="term" value="P:iron-sulfur cluster assembly"/>
    <property type="evidence" value="ECO:0007669"/>
    <property type="project" value="InterPro"/>
</dbReference>
<dbReference type="InterPro" id="IPR035903">
    <property type="entry name" value="HesB-like_dom_sf"/>
</dbReference>
<dbReference type="FunFam" id="2.60.300.12:FF:000001">
    <property type="entry name" value="Iron-binding protein IscA"/>
    <property type="match status" value="1"/>
</dbReference>
<dbReference type="PROSITE" id="PS01152">
    <property type="entry name" value="HESB"/>
    <property type="match status" value="1"/>
</dbReference>
<evidence type="ECO:0000256" key="1">
    <source>
        <dbReference type="ARBA" id="ARBA00006718"/>
    </source>
</evidence>
<dbReference type="Gene3D" id="2.60.300.12">
    <property type="entry name" value="HesB-like domain"/>
    <property type="match status" value="1"/>
</dbReference>
<sequence>MLRFTSIARQFANRVLTRHPNLSTSAEAVSAAPARRTQRRAPAALEVTPAAAERIRYLLSQKNPRPAGVRIGLRTRGCNGMAYTLNYAQEGSKFDEKVSIEGADVYIDPRALMHIVGTKMDFLDNDLVSEFVFHNPNAKGTCGCGESFNV</sequence>
<dbReference type="Proteomes" id="UP000247409">
    <property type="component" value="Unassembled WGS sequence"/>
</dbReference>
<evidence type="ECO:0000259" key="2">
    <source>
        <dbReference type="Pfam" id="PF01521"/>
    </source>
</evidence>
<comment type="caution">
    <text evidence="3">The sequence shown here is derived from an EMBL/GenBank/DDBJ whole genome shotgun (WGS) entry which is preliminary data.</text>
</comment>
<organism evidence="3 4">
    <name type="scientific">Gracilariopsis chorda</name>
    <dbReference type="NCBI Taxonomy" id="448386"/>
    <lineage>
        <taxon>Eukaryota</taxon>
        <taxon>Rhodophyta</taxon>
        <taxon>Florideophyceae</taxon>
        <taxon>Rhodymeniophycidae</taxon>
        <taxon>Gracilariales</taxon>
        <taxon>Gracilariaceae</taxon>
        <taxon>Gracilariopsis</taxon>
    </lineage>
</organism>
<dbReference type="GO" id="GO:0051537">
    <property type="term" value="F:2 iron, 2 sulfur cluster binding"/>
    <property type="evidence" value="ECO:0007669"/>
    <property type="project" value="TreeGrafter"/>
</dbReference>
<accession>A0A2V3J2W9</accession>
<comment type="similarity">
    <text evidence="1">Belongs to the HesB/IscA family.</text>
</comment>
<keyword evidence="4" id="KW-1185">Reference proteome</keyword>
<dbReference type="AlphaFoldDB" id="A0A2V3J2W9"/>
<dbReference type="OrthoDB" id="333486at2759"/>
<dbReference type="InterPro" id="IPR017870">
    <property type="entry name" value="FeS_cluster_insertion_CS"/>
</dbReference>
<name>A0A2V3J2W9_9FLOR</name>
<dbReference type="InterPro" id="IPR016092">
    <property type="entry name" value="ATAP"/>
</dbReference>
<dbReference type="NCBIfam" id="TIGR00049">
    <property type="entry name" value="iron-sulfur cluster assembly accessory protein"/>
    <property type="match status" value="1"/>
</dbReference>
<feature type="domain" description="Core" evidence="2">
    <location>
        <begin position="45"/>
        <end position="146"/>
    </location>
</feature>
<dbReference type="GO" id="GO:0005739">
    <property type="term" value="C:mitochondrion"/>
    <property type="evidence" value="ECO:0007669"/>
    <property type="project" value="TreeGrafter"/>
</dbReference>
<dbReference type="PANTHER" id="PTHR10072">
    <property type="entry name" value="IRON-SULFUR CLUSTER ASSEMBLY PROTEIN"/>
    <property type="match status" value="1"/>
</dbReference>